<sequence length="698" mass="77498">MDIDDSAWTDDDDEEGPGAMQRGVLEIQVYDDRDGSHTGDDDDDDRIDEDLDGEMEVVFEHDEEPVSSDEDGTFHPSDPSDHSNSEQEAEEGEEDTDGDELTAQQMQDFQALLSAEREAERVLARESGGEGTGRMPGSFPSSRVDGGGRAEEDNGEEEEGKTPRSPMCSLSSYDTSNLPNVQEGPHGCLSPPRPCESSAGAEGLSYWCGADSEGDDDDGGEDDEGDDDDEDDDAIGGYGFFNRRRRMTSQFARNGRMKGPAAAAVRGPTSPTARRRASSVSSAKSLLTGAQERVKGLKKPVAGRGKWVDGMVGFGRAWTRGVWGRSGFEEWNRECLPNTNGTIVATYDAPPYIGQHSHDYSFFYTANQAFQLDLYSTQVAPRKDPAEAAGDERQRVTMAGIRARRRALHDFGDDDDDDEPRNDHSIHKIKTVQGVYGQWTVTDADLSRDNEWFSADQKEIVAGASSGQIMVYDVEARQRILNVYGHDDDGDGRYVISNGKDQALRLWDLRQMRSQRDIIHDESASIRYGLRNWDYRNDYYKKPRYEAHPKDCSVMTYRGHHVLKTLIRCHFSPIESTGGQYIYTGGSNGIIYIYALDGRVVQVLDRTKAQPLKTPDGMYTDPSAPSPTPEFNPDPHGNNSCTVRDVSWNGIEPSMISTAWSRDRRGGDLAVHQWKGLGKGGLNRLEDWVEMNEANERG</sequence>
<evidence type="ECO:0000313" key="1">
    <source>
        <dbReference type="EMBL" id="KAJ9112882.1"/>
    </source>
</evidence>
<dbReference type="EMBL" id="JASBWR010000003">
    <property type="protein sequence ID" value="KAJ9112882.1"/>
    <property type="molecule type" value="Genomic_DNA"/>
</dbReference>
<keyword evidence="2" id="KW-1185">Reference proteome</keyword>
<protein>
    <submittedName>
        <fullName evidence="1">Uncharacterized protein</fullName>
    </submittedName>
</protein>
<reference evidence="1" key="1">
    <citation type="submission" date="2023-04" db="EMBL/GenBank/DDBJ databases">
        <title>Draft Genome sequencing of Naganishia species isolated from polar environments using Oxford Nanopore Technology.</title>
        <authorList>
            <person name="Leo P."/>
            <person name="Venkateswaran K."/>
        </authorList>
    </citation>
    <scope>NUCLEOTIDE SEQUENCE</scope>
    <source>
        <strain evidence="1">MNA-CCFEE 5261</strain>
    </source>
</reference>
<proteinExistence type="predicted"/>
<dbReference type="Proteomes" id="UP001241377">
    <property type="component" value="Unassembled WGS sequence"/>
</dbReference>
<evidence type="ECO:0000313" key="2">
    <source>
        <dbReference type="Proteomes" id="UP001241377"/>
    </source>
</evidence>
<organism evidence="1 2">
    <name type="scientific">Naganishia cerealis</name>
    <dbReference type="NCBI Taxonomy" id="610337"/>
    <lineage>
        <taxon>Eukaryota</taxon>
        <taxon>Fungi</taxon>
        <taxon>Dikarya</taxon>
        <taxon>Basidiomycota</taxon>
        <taxon>Agaricomycotina</taxon>
        <taxon>Tremellomycetes</taxon>
        <taxon>Filobasidiales</taxon>
        <taxon>Filobasidiaceae</taxon>
        <taxon>Naganishia</taxon>
    </lineage>
</organism>
<name>A0ACC2WML7_9TREE</name>
<accession>A0ACC2WML7</accession>
<comment type="caution">
    <text evidence="1">The sequence shown here is derived from an EMBL/GenBank/DDBJ whole genome shotgun (WGS) entry which is preliminary data.</text>
</comment>
<gene>
    <name evidence="1" type="ORF">QFC19_000437</name>
</gene>